<keyword evidence="1" id="KW-0812">Transmembrane</keyword>
<protein>
    <submittedName>
        <fullName evidence="2">Uncharacterized protein</fullName>
    </submittedName>
</protein>
<name>A0ABQ8G552_9PEZI</name>
<feature type="transmembrane region" description="Helical" evidence="1">
    <location>
        <begin position="139"/>
        <end position="163"/>
    </location>
</feature>
<sequence length="331" mass="37239">MARYGSPLACFGLFDNSVAQASIAVQCIQLVFLALILTTWAVAQRKTPHQFEVLKWRNFGLAMVFWLIYAIFGFIEFFLLGCSLDFTLADSYRLSIVAHILHWIALALTLAAVLLAIPRGFDRLRDPTTALTTRSTWTLASRLLLGLFTLFTIVYLCLFVWAYQSAIDTYNSDRWSSYSTTSLSAFPQYIYVYMALTTTWFVLLLATAIKSLQSLRHAAASWRVSRALKAWTWALALALFAWGALMTFFAFWDALGVYVWPYSSSYLAQNVCELVLITFFMLLALLAVVQVAKGVSAMLAHPDLYAVRRKENGTGRDVEADVQVVHDGVVH</sequence>
<proteinExistence type="predicted"/>
<organism evidence="2 3">
    <name type="scientific">Macrophomina phaseolina</name>
    <dbReference type="NCBI Taxonomy" id="35725"/>
    <lineage>
        <taxon>Eukaryota</taxon>
        <taxon>Fungi</taxon>
        <taxon>Dikarya</taxon>
        <taxon>Ascomycota</taxon>
        <taxon>Pezizomycotina</taxon>
        <taxon>Dothideomycetes</taxon>
        <taxon>Dothideomycetes incertae sedis</taxon>
        <taxon>Botryosphaeriales</taxon>
        <taxon>Botryosphaeriaceae</taxon>
        <taxon>Macrophomina</taxon>
    </lineage>
</organism>
<keyword evidence="1" id="KW-1133">Transmembrane helix</keyword>
<comment type="caution">
    <text evidence="2">The sequence shown here is derived from an EMBL/GenBank/DDBJ whole genome shotgun (WGS) entry which is preliminary data.</text>
</comment>
<keyword evidence="1" id="KW-0472">Membrane</keyword>
<evidence type="ECO:0000313" key="2">
    <source>
        <dbReference type="EMBL" id="KAH7042712.1"/>
    </source>
</evidence>
<gene>
    <name evidence="2" type="ORF">B0J12DRAFT_673873</name>
</gene>
<dbReference type="Proteomes" id="UP000774617">
    <property type="component" value="Unassembled WGS sequence"/>
</dbReference>
<keyword evidence="3" id="KW-1185">Reference proteome</keyword>
<accession>A0ABQ8G552</accession>
<feature type="transmembrane region" description="Helical" evidence="1">
    <location>
        <begin position="267"/>
        <end position="289"/>
    </location>
</feature>
<feature type="transmembrane region" description="Helical" evidence="1">
    <location>
        <begin position="59"/>
        <end position="80"/>
    </location>
</feature>
<evidence type="ECO:0000256" key="1">
    <source>
        <dbReference type="SAM" id="Phobius"/>
    </source>
</evidence>
<feature type="transmembrane region" description="Helical" evidence="1">
    <location>
        <begin position="100"/>
        <end position="118"/>
    </location>
</feature>
<evidence type="ECO:0000313" key="3">
    <source>
        <dbReference type="Proteomes" id="UP000774617"/>
    </source>
</evidence>
<feature type="transmembrane region" description="Helical" evidence="1">
    <location>
        <begin position="230"/>
        <end position="252"/>
    </location>
</feature>
<reference evidence="2 3" key="1">
    <citation type="journal article" date="2021" name="Nat. Commun.">
        <title>Genetic determinants of endophytism in the Arabidopsis root mycobiome.</title>
        <authorList>
            <person name="Mesny F."/>
            <person name="Miyauchi S."/>
            <person name="Thiergart T."/>
            <person name="Pickel B."/>
            <person name="Atanasova L."/>
            <person name="Karlsson M."/>
            <person name="Huettel B."/>
            <person name="Barry K.W."/>
            <person name="Haridas S."/>
            <person name="Chen C."/>
            <person name="Bauer D."/>
            <person name="Andreopoulos W."/>
            <person name="Pangilinan J."/>
            <person name="LaButti K."/>
            <person name="Riley R."/>
            <person name="Lipzen A."/>
            <person name="Clum A."/>
            <person name="Drula E."/>
            <person name="Henrissat B."/>
            <person name="Kohler A."/>
            <person name="Grigoriev I.V."/>
            <person name="Martin F.M."/>
            <person name="Hacquard S."/>
        </authorList>
    </citation>
    <scope>NUCLEOTIDE SEQUENCE [LARGE SCALE GENOMIC DNA]</scope>
    <source>
        <strain evidence="2 3">MPI-SDFR-AT-0080</strain>
    </source>
</reference>
<feature type="transmembrane region" description="Helical" evidence="1">
    <location>
        <begin position="190"/>
        <end position="209"/>
    </location>
</feature>
<dbReference type="EMBL" id="JAGTJR010000025">
    <property type="protein sequence ID" value="KAH7042712.1"/>
    <property type="molecule type" value="Genomic_DNA"/>
</dbReference>
<feature type="transmembrane region" description="Helical" evidence="1">
    <location>
        <begin position="23"/>
        <end position="43"/>
    </location>
</feature>